<dbReference type="VEuPathDB" id="FungiDB:SAPIO_CDS1453"/>
<feature type="transmembrane region" description="Helical" evidence="10">
    <location>
        <begin position="391"/>
        <end position="410"/>
    </location>
</feature>
<dbReference type="GO" id="GO:0046872">
    <property type="term" value="F:metal ion binding"/>
    <property type="evidence" value="ECO:0007669"/>
    <property type="project" value="UniProtKB-KW"/>
</dbReference>
<dbReference type="GeneID" id="27720525"/>
<dbReference type="Proteomes" id="UP000028545">
    <property type="component" value="Unassembled WGS sequence"/>
</dbReference>
<evidence type="ECO:0000313" key="11">
    <source>
        <dbReference type="EMBL" id="KEZ45682.1"/>
    </source>
</evidence>
<keyword evidence="10" id="KW-0472">Membrane</keyword>
<dbReference type="SUPFAM" id="SSF53474">
    <property type="entry name" value="alpha/beta-Hydrolases"/>
    <property type="match status" value="1"/>
</dbReference>
<feature type="transmembrane region" description="Helical" evidence="10">
    <location>
        <begin position="252"/>
        <end position="274"/>
    </location>
</feature>
<proteinExistence type="inferred from homology"/>
<dbReference type="InterPro" id="IPR011118">
    <property type="entry name" value="Tannase/feruloyl_esterase"/>
</dbReference>
<feature type="signal peptide" evidence="8">
    <location>
        <begin position="1"/>
        <end position="17"/>
    </location>
</feature>
<keyword evidence="10" id="KW-1133">Transmembrane helix</keyword>
<keyword evidence="6" id="KW-0106">Calcium</keyword>
<keyword evidence="7" id="KW-1015">Disulfide bond</keyword>
<dbReference type="OrthoDB" id="3010248at2759"/>
<evidence type="ECO:0000256" key="10">
    <source>
        <dbReference type="SAM" id="Phobius"/>
    </source>
</evidence>
<dbReference type="EC" id="3.1.1.-" evidence="8"/>
<feature type="region of interest" description="Disordered" evidence="9">
    <location>
        <begin position="521"/>
        <end position="559"/>
    </location>
</feature>
<comment type="similarity">
    <text evidence="1 8">Belongs to the tannase family.</text>
</comment>
<name>A0A084GEC0_PSEDA</name>
<feature type="transmembrane region" description="Helical" evidence="10">
    <location>
        <begin position="79"/>
        <end position="99"/>
    </location>
</feature>
<comment type="caution">
    <text evidence="11">The sequence shown here is derived from an EMBL/GenBank/DDBJ whole genome shotgun (WGS) entry which is preliminary data.</text>
</comment>
<feature type="compositionally biased region" description="Polar residues" evidence="9">
    <location>
        <begin position="538"/>
        <end position="553"/>
    </location>
</feature>
<dbReference type="KEGG" id="sapo:SAPIO_CDS1453"/>
<evidence type="ECO:0000256" key="5">
    <source>
        <dbReference type="ARBA" id="ARBA00022801"/>
    </source>
</evidence>
<feature type="transmembrane region" description="Helical" evidence="10">
    <location>
        <begin position="480"/>
        <end position="499"/>
    </location>
</feature>
<dbReference type="AlphaFoldDB" id="A0A084GEC0"/>
<evidence type="ECO:0000256" key="9">
    <source>
        <dbReference type="SAM" id="MobiDB-lite"/>
    </source>
</evidence>
<gene>
    <name evidence="11" type="ORF">SAPIO_CDS1453</name>
</gene>
<keyword evidence="5 8" id="KW-0378">Hydrolase</keyword>
<organism evidence="11 12">
    <name type="scientific">Pseudallescheria apiosperma</name>
    <name type="common">Scedosporium apiospermum</name>
    <dbReference type="NCBI Taxonomy" id="563466"/>
    <lineage>
        <taxon>Eukaryota</taxon>
        <taxon>Fungi</taxon>
        <taxon>Dikarya</taxon>
        <taxon>Ascomycota</taxon>
        <taxon>Pezizomycotina</taxon>
        <taxon>Sordariomycetes</taxon>
        <taxon>Hypocreomycetidae</taxon>
        <taxon>Microascales</taxon>
        <taxon>Microascaceae</taxon>
        <taxon>Scedosporium</taxon>
    </lineage>
</organism>
<dbReference type="SMR" id="A0A084GEC0"/>
<dbReference type="EMBL" id="JOWA01000066">
    <property type="protein sequence ID" value="KEZ45682.1"/>
    <property type="molecule type" value="Genomic_DNA"/>
</dbReference>
<keyword evidence="12" id="KW-1185">Reference proteome</keyword>
<feature type="transmembrane region" description="Helical" evidence="10">
    <location>
        <begin position="222"/>
        <end position="240"/>
    </location>
</feature>
<dbReference type="RefSeq" id="XP_016645481.1">
    <property type="nucleotide sequence ID" value="XM_016784724.1"/>
</dbReference>
<dbReference type="PANTHER" id="PTHR33938">
    <property type="entry name" value="FERULOYL ESTERASE B-RELATED"/>
    <property type="match status" value="1"/>
</dbReference>
<dbReference type="InterPro" id="IPR029058">
    <property type="entry name" value="AB_hydrolase_fold"/>
</dbReference>
<dbReference type="GO" id="GO:0030600">
    <property type="term" value="F:feruloyl esterase activity"/>
    <property type="evidence" value="ECO:0007669"/>
    <property type="project" value="UniProtKB-ARBA"/>
</dbReference>
<evidence type="ECO:0000256" key="4">
    <source>
        <dbReference type="ARBA" id="ARBA00022729"/>
    </source>
</evidence>
<evidence type="ECO:0000256" key="1">
    <source>
        <dbReference type="ARBA" id="ARBA00006249"/>
    </source>
</evidence>
<protein>
    <recommendedName>
        <fullName evidence="8">Carboxylic ester hydrolase</fullName>
        <ecNumber evidence="8">3.1.1.-</ecNumber>
    </recommendedName>
</protein>
<accession>A0A084GEC0</accession>
<keyword evidence="4 8" id="KW-0732">Signal</keyword>
<evidence type="ECO:0000256" key="2">
    <source>
        <dbReference type="ARBA" id="ARBA00022487"/>
    </source>
</evidence>
<dbReference type="Pfam" id="PF07519">
    <property type="entry name" value="Tannase"/>
    <property type="match status" value="1"/>
</dbReference>
<feature type="chain" id="PRO_5005106043" description="Carboxylic ester hydrolase" evidence="8">
    <location>
        <begin position="18"/>
        <end position="985"/>
    </location>
</feature>
<feature type="transmembrane region" description="Helical" evidence="10">
    <location>
        <begin position="357"/>
        <end position="379"/>
    </location>
</feature>
<evidence type="ECO:0000256" key="3">
    <source>
        <dbReference type="ARBA" id="ARBA00022723"/>
    </source>
</evidence>
<evidence type="ECO:0000256" key="7">
    <source>
        <dbReference type="ARBA" id="ARBA00023157"/>
    </source>
</evidence>
<dbReference type="PANTHER" id="PTHR33938:SF8">
    <property type="entry name" value="CARBOXYLIC ESTER HYDROLASE"/>
    <property type="match status" value="1"/>
</dbReference>
<evidence type="ECO:0000313" key="12">
    <source>
        <dbReference type="Proteomes" id="UP000028545"/>
    </source>
</evidence>
<evidence type="ECO:0000256" key="6">
    <source>
        <dbReference type="ARBA" id="ARBA00022837"/>
    </source>
</evidence>
<evidence type="ECO:0000256" key="8">
    <source>
        <dbReference type="RuleBase" id="RU361238"/>
    </source>
</evidence>
<keyword evidence="3" id="KW-0479">Metal-binding</keyword>
<keyword evidence="10" id="KW-0812">Transmembrane</keyword>
<keyword evidence="2" id="KW-0719">Serine esterase</keyword>
<reference evidence="11 12" key="1">
    <citation type="journal article" date="2014" name="Genome Announc.">
        <title>Draft genome sequence of the pathogenic fungus Scedosporium apiospermum.</title>
        <authorList>
            <person name="Vandeputte P."/>
            <person name="Ghamrawi S."/>
            <person name="Rechenmann M."/>
            <person name="Iltis A."/>
            <person name="Giraud S."/>
            <person name="Fleury M."/>
            <person name="Thornton C."/>
            <person name="Delhaes L."/>
            <person name="Meyer W."/>
            <person name="Papon N."/>
            <person name="Bouchara J.P."/>
        </authorList>
    </citation>
    <scope>NUCLEOTIDE SEQUENCE [LARGE SCALE GENOMIC DNA]</scope>
    <source>
        <strain evidence="11 12">IHEM 14462</strain>
    </source>
</reference>
<dbReference type="HOGENOM" id="CLU_302711_0_0_1"/>
<sequence>MSAKTFFALAFAAGALAVDLKTCNKNIQDRLANQSLASDASIFYFDGTKYHSDPRNLALTIRGCQAECPQPNFGLYEDMWPRLLTWLFPVLLMIGNIHLPKVGGLNRILVIFHYIGDPIDSMWSLLTKAEAWNRFYHIARRHEDATNPGKSPTDKDVRARSYAALMAAFHELTDNMRTTQAELDAIMHENAAQLSDEDMTYILKETADELVDSRTNEIMRSALVIINYLWTVIASLDPHIGGEQSSQPGGRIGTAMFLSWIMTAVLLSNTLSGFSSRRTCLRVMERYLRTIKGRKRDMHYFPNSPHLVSQSRWIMSKKRPDRLGDYFDSQPWNGSVYSYRRDKDLVLSKTKNDKSPLYLLCLAALPPLVAIVSAFVIVYETPNVGLGCRTLWVMTLGISLLLSPVITYFLNKLPSKKISWYLVVLKDICIAVPVLATVILSSIGIFNTCWCWSAIYSRGFDHAFVILDPVDERERNGKTIYPGLVGLCLGLQVVVFFAMHRIMKPGGRLFRLDEKEKEASYRNAHGDGTPNMEPETKSYYNSSPRGGRNSTSPLLAPGTTEMQDLELPPPAMENDGGFANQRWTRPSPRASPSAAHFSPVMASSWELESSLAIPTDKRMSSASKRSQLPIGQTFSFPVLHGSELVSISASPVRNWMQYSNFTPEALKIGSEGISFCNVTVTYTHPGQGDSVNVQAWLPLTSWNDRFVGVGGGGFATGEFTGDIIASLIAEGYAAAATDGGHDYREALTAPWALVSPGNINWNLLINFSYLALHDMTVIGKSITEQFYGQKPRYSYWNGCSTGGRQGLMVAQRYPNDYDGILAGCPAINTPEHAVGILWPQVVMGSMGYFPPSCELEAIVAEAIEACDELDGLKDGVIAAPDRCKFDPMNVVGKTFDCNGIKATISTEAAQIARAAWQGPLTEGGKSFWHGYPVGTPLTGPIAVANTVCEESTCSGLPMPLGVDWVRNFVVKDPSYDVRKMTPQDF</sequence>